<gene>
    <name evidence="1" type="ORF">WMW72_07695</name>
</gene>
<dbReference type="InterPro" id="IPR052924">
    <property type="entry name" value="OsmC/Ohr_hydroprdx_reductase"/>
</dbReference>
<dbReference type="SUPFAM" id="SSF82784">
    <property type="entry name" value="OsmC-like"/>
    <property type="match status" value="1"/>
</dbReference>
<dbReference type="GO" id="GO:0004601">
    <property type="term" value="F:peroxidase activity"/>
    <property type="evidence" value="ECO:0007669"/>
    <property type="project" value="UniProtKB-KW"/>
</dbReference>
<dbReference type="InterPro" id="IPR036102">
    <property type="entry name" value="OsmC/Ohrsf"/>
</dbReference>
<dbReference type="Pfam" id="PF02566">
    <property type="entry name" value="OsmC"/>
    <property type="match status" value="1"/>
</dbReference>
<sequence>MSDLNGYLQAKRDAILRRDEERVQRTDLLESNVLTARVSAKGRTGVREIRVRGFQIISDSDPDFAGFDLGPNSAEIQLGVLGSCLTHITLIQAATLGVPLNALDVEIKGELHPYAGKPGYEHIPFWPHHISYELHIDSPAGAKEIEELHEAVERVCPILNLLARPQEVTGQVIHTNEAAAAVSAN</sequence>
<protein>
    <submittedName>
        <fullName evidence="1">OsmC family protein</fullName>
        <ecNumber evidence="1">1.11.1.-</ecNumber>
    </submittedName>
</protein>
<keyword evidence="1" id="KW-0560">Oxidoreductase</keyword>
<organism evidence="1 2">
    <name type="scientific">Paenibacillus filicis</name>
    <dbReference type="NCBI Taxonomy" id="669464"/>
    <lineage>
        <taxon>Bacteria</taxon>
        <taxon>Bacillati</taxon>
        <taxon>Bacillota</taxon>
        <taxon>Bacilli</taxon>
        <taxon>Bacillales</taxon>
        <taxon>Paenibacillaceae</taxon>
        <taxon>Paenibacillus</taxon>
    </lineage>
</organism>
<evidence type="ECO:0000313" key="1">
    <source>
        <dbReference type="EMBL" id="MEK8127800.1"/>
    </source>
</evidence>
<name>A0ABU9DI98_9BACL</name>
<dbReference type="InterPro" id="IPR003718">
    <property type="entry name" value="OsmC/Ohr_fam"/>
</dbReference>
<comment type="caution">
    <text evidence="1">The sequence shown here is derived from an EMBL/GenBank/DDBJ whole genome shotgun (WGS) entry which is preliminary data.</text>
</comment>
<keyword evidence="2" id="KW-1185">Reference proteome</keyword>
<dbReference type="EMBL" id="JBBPCC010000003">
    <property type="protein sequence ID" value="MEK8127800.1"/>
    <property type="molecule type" value="Genomic_DNA"/>
</dbReference>
<dbReference type="PANTHER" id="PTHR35368">
    <property type="entry name" value="HYDROPEROXIDE REDUCTASE"/>
    <property type="match status" value="1"/>
</dbReference>
<reference evidence="1 2" key="1">
    <citation type="submission" date="2024-04" db="EMBL/GenBank/DDBJ databases">
        <title>draft genome sequnece of Paenibacillus filicis.</title>
        <authorList>
            <person name="Kim D.-U."/>
        </authorList>
    </citation>
    <scope>NUCLEOTIDE SEQUENCE [LARGE SCALE GENOMIC DNA]</scope>
    <source>
        <strain evidence="1 2">KACC14197</strain>
    </source>
</reference>
<dbReference type="Proteomes" id="UP001469365">
    <property type="component" value="Unassembled WGS sequence"/>
</dbReference>
<evidence type="ECO:0000313" key="2">
    <source>
        <dbReference type="Proteomes" id="UP001469365"/>
    </source>
</evidence>
<accession>A0ABU9DI98</accession>
<dbReference type="Gene3D" id="3.30.300.20">
    <property type="match status" value="1"/>
</dbReference>
<dbReference type="RefSeq" id="WP_341414849.1">
    <property type="nucleotide sequence ID" value="NZ_JBBPCC010000003.1"/>
</dbReference>
<dbReference type="PANTHER" id="PTHR35368:SF1">
    <property type="entry name" value="HYDROPEROXIDE REDUCTASE"/>
    <property type="match status" value="1"/>
</dbReference>
<dbReference type="InterPro" id="IPR015946">
    <property type="entry name" value="KH_dom-like_a/b"/>
</dbReference>
<proteinExistence type="predicted"/>
<dbReference type="EC" id="1.11.1.-" evidence="1"/>
<keyword evidence="1" id="KW-0575">Peroxidase</keyword>